<accession>A0A3E0VHE6</accession>
<keyword evidence="3" id="KW-1185">Reference proteome</keyword>
<comment type="caution">
    <text evidence="2">The sequence shown here is derived from an EMBL/GenBank/DDBJ whole genome shotgun (WGS) entry which is preliminary data.</text>
</comment>
<name>A0A3E0VHE6_9MICO</name>
<reference evidence="2 3" key="1">
    <citation type="submission" date="2017-04" db="EMBL/GenBank/DDBJ databases">
        <title>Comparative genome analysis of Subtercola boreus.</title>
        <authorList>
            <person name="Cho Y.-J."/>
            <person name="Cho A."/>
            <person name="Kim O.-S."/>
            <person name="Lee J.-I."/>
        </authorList>
    </citation>
    <scope>NUCLEOTIDE SEQUENCE [LARGE SCALE GENOMIC DNA]</scope>
    <source>
        <strain evidence="2 3">K300</strain>
    </source>
</reference>
<protein>
    <submittedName>
        <fullName evidence="2">Uncharacterized protein</fullName>
    </submittedName>
</protein>
<evidence type="ECO:0000313" key="2">
    <source>
        <dbReference type="EMBL" id="RFA09089.1"/>
    </source>
</evidence>
<dbReference type="AlphaFoldDB" id="A0A3E0VHE6"/>
<dbReference type="EMBL" id="NBWZ01000001">
    <property type="protein sequence ID" value="RFA09089.1"/>
    <property type="molecule type" value="Genomic_DNA"/>
</dbReference>
<keyword evidence="1" id="KW-0812">Transmembrane</keyword>
<keyword evidence="1" id="KW-0472">Membrane</keyword>
<proteinExistence type="predicted"/>
<organism evidence="2 3">
    <name type="scientific">Subtercola boreus</name>
    <dbReference type="NCBI Taxonomy" id="120213"/>
    <lineage>
        <taxon>Bacteria</taxon>
        <taxon>Bacillati</taxon>
        <taxon>Actinomycetota</taxon>
        <taxon>Actinomycetes</taxon>
        <taxon>Micrococcales</taxon>
        <taxon>Microbacteriaceae</taxon>
        <taxon>Subtercola</taxon>
    </lineage>
</organism>
<feature type="transmembrane region" description="Helical" evidence="1">
    <location>
        <begin position="87"/>
        <end position="107"/>
    </location>
</feature>
<keyword evidence="1" id="KW-1133">Transmembrane helix</keyword>
<sequence>MLRNRAYGPAADIHNDPVALGRLRDLEGNGKRHEIEAQPGTFTEPAAERHDPAALIEDEPSGHSDERGRAWPEKVYRAIRGARRSTVLTGAGLIVIIVMVLTAVVLVQRVQVDPLQTGATQVARLQLDDGYQTPAFLSAGAGEVIGFQQFHGLRTVVTTPGFFTIGGSPNDPCLSIFSEADMRAASSGSFSGQAVGGCAAGEFPAIVQFRPDADGYPDDLRTAFPGPAALQFVCDQANNEVVVFAQTR</sequence>
<evidence type="ECO:0000256" key="1">
    <source>
        <dbReference type="SAM" id="Phobius"/>
    </source>
</evidence>
<dbReference type="Proteomes" id="UP000256486">
    <property type="component" value="Unassembled WGS sequence"/>
</dbReference>
<gene>
    <name evidence="2" type="ORF">B7R54_07510</name>
</gene>
<evidence type="ECO:0000313" key="3">
    <source>
        <dbReference type="Proteomes" id="UP000256486"/>
    </source>
</evidence>